<feature type="region of interest" description="Disordered" evidence="1">
    <location>
        <begin position="45"/>
        <end position="117"/>
    </location>
</feature>
<dbReference type="Proteomes" id="UP001529369">
    <property type="component" value="Unassembled WGS sequence"/>
</dbReference>
<proteinExistence type="predicted"/>
<keyword evidence="4" id="KW-1185">Reference proteome</keyword>
<sequence>MRTLHLASAVILSLSAVAFIPATGTAQVSGAGQLRPEWLLVQNHSRDDFRRHEPVPDPYHGSNAPLPQHQAPGYPPQHDRPAGVHVSPGAYGMPAPGHPPAVIVVPAPGSGAHHPQY</sequence>
<evidence type="ECO:0008006" key="5">
    <source>
        <dbReference type="Google" id="ProtNLM"/>
    </source>
</evidence>
<feature type="compositionally biased region" description="Basic and acidic residues" evidence="1">
    <location>
        <begin position="45"/>
        <end position="55"/>
    </location>
</feature>
<name>A0ABT7ZZH3_9PROT</name>
<protein>
    <recommendedName>
        <fullName evidence="5">Secreted protein</fullName>
    </recommendedName>
</protein>
<feature type="chain" id="PRO_5045565568" description="Secreted protein" evidence="2">
    <location>
        <begin position="19"/>
        <end position="117"/>
    </location>
</feature>
<accession>A0ABT7ZZH3</accession>
<evidence type="ECO:0000256" key="2">
    <source>
        <dbReference type="SAM" id="SignalP"/>
    </source>
</evidence>
<evidence type="ECO:0000256" key="1">
    <source>
        <dbReference type="SAM" id="MobiDB-lite"/>
    </source>
</evidence>
<reference evidence="4" key="1">
    <citation type="journal article" date="2019" name="Int. J. Syst. Evol. Microbiol.">
        <title>The Global Catalogue of Microorganisms (GCM) 10K type strain sequencing project: providing services to taxonomists for standard genome sequencing and annotation.</title>
        <authorList>
            <consortium name="The Broad Institute Genomics Platform"/>
            <consortium name="The Broad Institute Genome Sequencing Center for Infectious Disease"/>
            <person name="Wu L."/>
            <person name="Ma J."/>
        </authorList>
    </citation>
    <scope>NUCLEOTIDE SEQUENCE [LARGE SCALE GENOMIC DNA]</scope>
    <source>
        <strain evidence="4">CECT 7131</strain>
    </source>
</reference>
<comment type="caution">
    <text evidence="3">The sequence shown here is derived from an EMBL/GenBank/DDBJ whole genome shotgun (WGS) entry which is preliminary data.</text>
</comment>
<evidence type="ECO:0000313" key="4">
    <source>
        <dbReference type="Proteomes" id="UP001529369"/>
    </source>
</evidence>
<dbReference type="RefSeq" id="WP_290314587.1">
    <property type="nucleotide sequence ID" value="NZ_JAUFPN010000005.1"/>
</dbReference>
<organism evidence="3 4">
    <name type="scientific">Paeniroseomonas aquatica</name>
    <dbReference type="NCBI Taxonomy" id="373043"/>
    <lineage>
        <taxon>Bacteria</taxon>
        <taxon>Pseudomonadati</taxon>
        <taxon>Pseudomonadota</taxon>
        <taxon>Alphaproteobacteria</taxon>
        <taxon>Acetobacterales</taxon>
        <taxon>Acetobacteraceae</taxon>
        <taxon>Paeniroseomonas</taxon>
    </lineage>
</organism>
<dbReference type="EMBL" id="JAUFPN010000005">
    <property type="protein sequence ID" value="MDN3562870.1"/>
    <property type="molecule type" value="Genomic_DNA"/>
</dbReference>
<gene>
    <name evidence="3" type="ORF">QWZ14_00540</name>
</gene>
<keyword evidence="2" id="KW-0732">Signal</keyword>
<evidence type="ECO:0000313" key="3">
    <source>
        <dbReference type="EMBL" id="MDN3562870.1"/>
    </source>
</evidence>
<feature type="signal peptide" evidence="2">
    <location>
        <begin position="1"/>
        <end position="18"/>
    </location>
</feature>